<dbReference type="Pfam" id="PF20684">
    <property type="entry name" value="Fung_rhodopsin"/>
    <property type="match status" value="1"/>
</dbReference>
<feature type="transmembrane region" description="Helical" evidence="7">
    <location>
        <begin position="212"/>
        <end position="231"/>
    </location>
</feature>
<evidence type="ECO:0000256" key="3">
    <source>
        <dbReference type="ARBA" id="ARBA00022989"/>
    </source>
</evidence>
<evidence type="ECO:0000256" key="5">
    <source>
        <dbReference type="ARBA" id="ARBA00038359"/>
    </source>
</evidence>
<feature type="transmembrane region" description="Helical" evidence="7">
    <location>
        <begin position="49"/>
        <end position="70"/>
    </location>
</feature>
<dbReference type="GO" id="GO:0016020">
    <property type="term" value="C:membrane"/>
    <property type="evidence" value="ECO:0007669"/>
    <property type="project" value="UniProtKB-SubCell"/>
</dbReference>
<feature type="transmembrane region" description="Helical" evidence="7">
    <location>
        <begin position="128"/>
        <end position="149"/>
    </location>
</feature>
<evidence type="ECO:0000256" key="2">
    <source>
        <dbReference type="ARBA" id="ARBA00022692"/>
    </source>
</evidence>
<evidence type="ECO:0000256" key="6">
    <source>
        <dbReference type="SAM" id="MobiDB-lite"/>
    </source>
</evidence>
<dbReference type="InterPro" id="IPR049326">
    <property type="entry name" value="Rhodopsin_dom_fungi"/>
</dbReference>
<comment type="similarity">
    <text evidence="5">Belongs to the SAT4 family.</text>
</comment>
<accession>A0A168D871</accession>
<dbReference type="Proteomes" id="UP000078544">
    <property type="component" value="Unassembled WGS sequence"/>
</dbReference>
<reference evidence="9 10" key="1">
    <citation type="journal article" date="2016" name="Genome Biol. Evol.">
        <title>Divergent and convergent evolution of fungal pathogenicity.</title>
        <authorList>
            <person name="Shang Y."/>
            <person name="Xiao G."/>
            <person name="Zheng P."/>
            <person name="Cen K."/>
            <person name="Zhan S."/>
            <person name="Wang C."/>
        </authorList>
    </citation>
    <scope>NUCLEOTIDE SEQUENCE [LARGE SCALE GENOMIC DNA]</scope>
    <source>
        <strain evidence="9 10">RCEF 2490</strain>
    </source>
</reference>
<feature type="region of interest" description="Disordered" evidence="6">
    <location>
        <begin position="271"/>
        <end position="401"/>
    </location>
</feature>
<name>A0A168D871_9HYPO</name>
<keyword evidence="4 7" id="KW-0472">Membrane</keyword>
<gene>
    <name evidence="9" type="ORF">AAL_03433</name>
</gene>
<dbReference type="PANTHER" id="PTHR33048">
    <property type="entry name" value="PTH11-LIKE INTEGRAL MEMBRANE PROTEIN (AFU_ORTHOLOGUE AFUA_5G11245)"/>
    <property type="match status" value="1"/>
</dbReference>
<proteinExistence type="inferred from homology"/>
<feature type="transmembrane region" description="Helical" evidence="7">
    <location>
        <begin position="15"/>
        <end position="37"/>
    </location>
</feature>
<keyword evidence="10" id="KW-1185">Reference proteome</keyword>
<keyword evidence="2 7" id="KW-0812">Transmembrane</keyword>
<evidence type="ECO:0000256" key="4">
    <source>
        <dbReference type="ARBA" id="ARBA00023136"/>
    </source>
</evidence>
<dbReference type="InterPro" id="IPR052337">
    <property type="entry name" value="SAT4-like"/>
</dbReference>
<dbReference type="OrthoDB" id="4682787at2759"/>
<dbReference type="STRING" id="1081109.A0A168D871"/>
<evidence type="ECO:0000313" key="9">
    <source>
        <dbReference type="EMBL" id="KZZ97469.1"/>
    </source>
</evidence>
<protein>
    <recommendedName>
        <fullName evidence="8">Rhodopsin domain-containing protein</fullName>
    </recommendedName>
</protein>
<evidence type="ECO:0000259" key="8">
    <source>
        <dbReference type="Pfam" id="PF20684"/>
    </source>
</evidence>
<feature type="transmembrane region" description="Helical" evidence="7">
    <location>
        <begin position="178"/>
        <end position="200"/>
    </location>
</feature>
<comment type="caution">
    <text evidence="9">The sequence shown here is derived from an EMBL/GenBank/DDBJ whole genome shotgun (WGS) entry which is preliminary data.</text>
</comment>
<comment type="subcellular location">
    <subcellularLocation>
        <location evidence="1">Membrane</location>
        <topology evidence="1">Multi-pass membrane protein</topology>
    </subcellularLocation>
</comment>
<dbReference type="EMBL" id="AZGY01000006">
    <property type="protein sequence ID" value="KZZ97469.1"/>
    <property type="molecule type" value="Genomic_DNA"/>
</dbReference>
<dbReference type="AlphaFoldDB" id="A0A168D871"/>
<feature type="domain" description="Rhodopsin" evidence="8">
    <location>
        <begin position="33"/>
        <end position="261"/>
    </location>
</feature>
<evidence type="ECO:0000256" key="1">
    <source>
        <dbReference type="ARBA" id="ARBA00004141"/>
    </source>
</evidence>
<evidence type="ECO:0000256" key="7">
    <source>
        <dbReference type="SAM" id="Phobius"/>
    </source>
</evidence>
<sequence length="401" mass="43815">MANTTVDLTEYNGDAYIAACVALLITSWVAVGLRTYTRVVLMKKYQADDWLMLVAQMVFTVACAFTLEGVRRGLGKHNAAVPEAEDRVAALMWQALTVALYIPCMMFVKLSIGVFLLRLATQKVYIQLIRVVLVIVVLWSTGIFLWNLFQCTPVEKQWDFRITTGNCAGPSEIISAAYALSVMTVLSDWFFALIPIPMLWGVKMTTQAKTTVIVILGLGVLSVITYDMPGISVTDAIIWSLVEPGIAIVASSLATIRPLLRSLGIKGFHSTNKTPSTAVSGPGRYAAGSRNNKRGSMPGFGPDDVSLQDVRGHGDGRIKNHNGVTVDEYHATMNSNSRRAKGDDEDDDDDDKSATLVIDGSQHSPTWSARVLRPLSRSIDNLPDLESHGRAHQSRKGWGAQ</sequence>
<feature type="transmembrane region" description="Helical" evidence="7">
    <location>
        <begin position="90"/>
        <end position="116"/>
    </location>
</feature>
<dbReference type="PANTHER" id="PTHR33048:SF96">
    <property type="entry name" value="INTEGRAL MEMBRANE PROTEIN"/>
    <property type="match status" value="1"/>
</dbReference>
<evidence type="ECO:0000313" key="10">
    <source>
        <dbReference type="Proteomes" id="UP000078544"/>
    </source>
</evidence>
<organism evidence="9 10">
    <name type="scientific">Moelleriella libera RCEF 2490</name>
    <dbReference type="NCBI Taxonomy" id="1081109"/>
    <lineage>
        <taxon>Eukaryota</taxon>
        <taxon>Fungi</taxon>
        <taxon>Dikarya</taxon>
        <taxon>Ascomycota</taxon>
        <taxon>Pezizomycotina</taxon>
        <taxon>Sordariomycetes</taxon>
        <taxon>Hypocreomycetidae</taxon>
        <taxon>Hypocreales</taxon>
        <taxon>Clavicipitaceae</taxon>
        <taxon>Moelleriella</taxon>
    </lineage>
</organism>
<keyword evidence="3 7" id="KW-1133">Transmembrane helix</keyword>